<comment type="caution">
    <text evidence="8">The sequence shown here is derived from an EMBL/GenBank/DDBJ whole genome shotgun (WGS) entry which is preliminary data.</text>
</comment>
<sequence length="350" mass="38203">MGQGGRTVLPPLHLPFRTSRSPAPDPSFSANPYSQQEPPQNRSDFNVSSYSQSGWPINPIPGTHPSTSFAADPRYPQQQPYGSYPPQDSRTLPPLANTPQAQMHLGPSNPSMEIGPSIRSPTAGYPIQYSSYPAQQQQASASYYPPAPDPRDLPPPLAPMGFGPPSGVMPTRRSSMSVDRTVPSRLSAHGTAPYPRNPAMIPPSTYSHEQPVAEPSIKKKRKRADAEQLKVLNETYNRTAFPSTEERIELAKKLGMSARSVQIWFQNKRQSMRQSTRQASAAGPPTTTEPARASSRGSLHAAPPPGYAGHPSGDLHHGGHLMPSPPPSGHRRARSHEDEEDPHRYTGRPY</sequence>
<dbReference type="GO" id="GO:0000981">
    <property type="term" value="F:DNA-binding transcription factor activity, RNA polymerase II-specific"/>
    <property type="evidence" value="ECO:0007669"/>
    <property type="project" value="InterPro"/>
</dbReference>
<feature type="compositionally biased region" description="Low complexity" evidence="6">
    <location>
        <begin position="75"/>
        <end position="87"/>
    </location>
</feature>
<dbReference type="AlphaFoldDB" id="A0A401GG45"/>
<dbReference type="Proteomes" id="UP000287166">
    <property type="component" value="Unassembled WGS sequence"/>
</dbReference>
<keyword evidence="3 4" id="KW-0539">Nucleus</keyword>
<dbReference type="PRINTS" id="PR00031">
    <property type="entry name" value="HTHREPRESSR"/>
</dbReference>
<dbReference type="GO" id="GO:0005634">
    <property type="term" value="C:nucleus"/>
    <property type="evidence" value="ECO:0007669"/>
    <property type="project" value="UniProtKB-SubCell"/>
</dbReference>
<reference evidence="8 9" key="1">
    <citation type="journal article" date="2018" name="Sci. Rep.">
        <title>Genome sequence of the cauliflower mushroom Sparassis crispa (Hanabiratake) and its association with beneficial usage.</title>
        <authorList>
            <person name="Kiyama R."/>
            <person name="Furutani Y."/>
            <person name="Kawaguchi K."/>
            <person name="Nakanishi T."/>
        </authorList>
    </citation>
    <scope>NUCLEOTIDE SEQUENCE [LARGE SCALE GENOMIC DNA]</scope>
</reference>
<feature type="compositionally biased region" description="Polar residues" evidence="6">
    <location>
        <begin position="28"/>
        <end position="55"/>
    </location>
</feature>
<dbReference type="PROSITE" id="PS00027">
    <property type="entry name" value="HOMEOBOX_1"/>
    <property type="match status" value="1"/>
</dbReference>
<evidence type="ECO:0000256" key="3">
    <source>
        <dbReference type="ARBA" id="ARBA00023242"/>
    </source>
</evidence>
<dbReference type="InterPro" id="IPR001356">
    <property type="entry name" value="HD"/>
</dbReference>
<evidence type="ECO:0000313" key="8">
    <source>
        <dbReference type="EMBL" id="GBE81095.1"/>
    </source>
</evidence>
<dbReference type="InterPro" id="IPR051000">
    <property type="entry name" value="Homeobox_DNA-bind_prot"/>
</dbReference>
<dbReference type="RefSeq" id="XP_027612008.1">
    <property type="nucleotide sequence ID" value="XM_027756207.1"/>
</dbReference>
<feature type="compositionally biased region" description="Low complexity" evidence="6">
    <location>
        <begin position="129"/>
        <end position="144"/>
    </location>
</feature>
<dbReference type="STRING" id="139825.A0A401GG45"/>
<proteinExistence type="predicted"/>
<evidence type="ECO:0000313" key="9">
    <source>
        <dbReference type="Proteomes" id="UP000287166"/>
    </source>
</evidence>
<dbReference type="InParanoid" id="A0A401GG45"/>
<dbReference type="Pfam" id="PF00046">
    <property type="entry name" value="Homeodomain"/>
    <property type="match status" value="1"/>
</dbReference>
<dbReference type="PANTHER" id="PTHR24324:SF9">
    <property type="entry name" value="HOMEOBOX DOMAIN-CONTAINING PROTEIN"/>
    <property type="match status" value="1"/>
</dbReference>
<dbReference type="OrthoDB" id="6159439at2759"/>
<dbReference type="PANTHER" id="PTHR24324">
    <property type="entry name" value="HOMEOBOX PROTEIN HHEX"/>
    <property type="match status" value="1"/>
</dbReference>
<dbReference type="EMBL" id="BFAD01000003">
    <property type="protein sequence ID" value="GBE81095.1"/>
    <property type="molecule type" value="Genomic_DNA"/>
</dbReference>
<dbReference type="PROSITE" id="PS50071">
    <property type="entry name" value="HOMEOBOX_2"/>
    <property type="match status" value="1"/>
</dbReference>
<dbReference type="GeneID" id="38778012"/>
<dbReference type="SUPFAM" id="SSF46689">
    <property type="entry name" value="Homeodomain-like"/>
    <property type="match status" value="1"/>
</dbReference>
<feature type="compositionally biased region" description="Polar residues" evidence="6">
    <location>
        <begin position="268"/>
        <end position="289"/>
    </location>
</feature>
<protein>
    <recommendedName>
        <fullName evidence="7">Homeobox domain-containing protein</fullName>
    </recommendedName>
</protein>
<keyword evidence="2 4" id="KW-0371">Homeobox</keyword>
<feature type="compositionally biased region" description="Pro residues" evidence="6">
    <location>
        <begin position="145"/>
        <end position="158"/>
    </location>
</feature>
<dbReference type="InterPro" id="IPR017970">
    <property type="entry name" value="Homeobox_CS"/>
</dbReference>
<evidence type="ECO:0000256" key="5">
    <source>
        <dbReference type="RuleBase" id="RU000682"/>
    </source>
</evidence>
<evidence type="ECO:0000256" key="2">
    <source>
        <dbReference type="ARBA" id="ARBA00023155"/>
    </source>
</evidence>
<dbReference type="SMART" id="SM00389">
    <property type="entry name" value="HOX"/>
    <property type="match status" value="1"/>
</dbReference>
<accession>A0A401GG45</accession>
<feature type="compositionally biased region" description="Basic and acidic residues" evidence="6">
    <location>
        <begin position="335"/>
        <end position="344"/>
    </location>
</feature>
<evidence type="ECO:0000259" key="7">
    <source>
        <dbReference type="PROSITE" id="PS50071"/>
    </source>
</evidence>
<keyword evidence="1 4" id="KW-0238">DNA-binding</keyword>
<evidence type="ECO:0000256" key="4">
    <source>
        <dbReference type="PROSITE-ProRule" id="PRU00108"/>
    </source>
</evidence>
<dbReference type="CDD" id="cd00086">
    <property type="entry name" value="homeodomain"/>
    <property type="match status" value="1"/>
</dbReference>
<feature type="region of interest" description="Disordered" evidence="6">
    <location>
        <begin position="1"/>
        <end position="225"/>
    </location>
</feature>
<dbReference type="GO" id="GO:0030154">
    <property type="term" value="P:cell differentiation"/>
    <property type="evidence" value="ECO:0007669"/>
    <property type="project" value="TreeGrafter"/>
</dbReference>
<feature type="DNA-binding region" description="Homeobox" evidence="4">
    <location>
        <begin position="217"/>
        <end position="276"/>
    </location>
</feature>
<dbReference type="Gene3D" id="1.10.10.60">
    <property type="entry name" value="Homeodomain-like"/>
    <property type="match status" value="1"/>
</dbReference>
<dbReference type="GO" id="GO:0000978">
    <property type="term" value="F:RNA polymerase II cis-regulatory region sequence-specific DNA binding"/>
    <property type="evidence" value="ECO:0007669"/>
    <property type="project" value="TreeGrafter"/>
</dbReference>
<dbReference type="InterPro" id="IPR009057">
    <property type="entry name" value="Homeodomain-like_sf"/>
</dbReference>
<organism evidence="8 9">
    <name type="scientific">Sparassis crispa</name>
    <dbReference type="NCBI Taxonomy" id="139825"/>
    <lineage>
        <taxon>Eukaryota</taxon>
        <taxon>Fungi</taxon>
        <taxon>Dikarya</taxon>
        <taxon>Basidiomycota</taxon>
        <taxon>Agaricomycotina</taxon>
        <taxon>Agaricomycetes</taxon>
        <taxon>Polyporales</taxon>
        <taxon>Sparassidaceae</taxon>
        <taxon>Sparassis</taxon>
    </lineage>
</organism>
<dbReference type="InterPro" id="IPR000047">
    <property type="entry name" value="HTH_motif"/>
</dbReference>
<name>A0A401GG45_9APHY</name>
<evidence type="ECO:0000256" key="1">
    <source>
        <dbReference type="ARBA" id="ARBA00023125"/>
    </source>
</evidence>
<evidence type="ECO:0000256" key="6">
    <source>
        <dbReference type="SAM" id="MobiDB-lite"/>
    </source>
</evidence>
<gene>
    <name evidence="8" type="ORF">SCP_0308200</name>
</gene>
<keyword evidence="9" id="KW-1185">Reference proteome</keyword>
<feature type="region of interest" description="Disordered" evidence="6">
    <location>
        <begin position="268"/>
        <end position="350"/>
    </location>
</feature>
<feature type="domain" description="Homeobox" evidence="7">
    <location>
        <begin position="215"/>
        <end position="275"/>
    </location>
</feature>
<comment type="subcellular location">
    <subcellularLocation>
        <location evidence="4 5">Nucleus</location>
    </subcellularLocation>
</comment>